<dbReference type="InterPro" id="IPR058909">
    <property type="entry name" value="CD_NTase_C"/>
</dbReference>
<dbReference type="Proteomes" id="UP000613266">
    <property type="component" value="Unassembled WGS sequence"/>
</dbReference>
<evidence type="ECO:0000259" key="5">
    <source>
        <dbReference type="Pfam" id="PF26305"/>
    </source>
</evidence>
<keyword evidence="3" id="KW-0547">Nucleotide-binding</keyword>
<dbReference type="EMBL" id="JAEDAK010000010">
    <property type="protein sequence ID" value="MBH9578160.1"/>
    <property type="molecule type" value="Genomic_DNA"/>
</dbReference>
<keyword evidence="2" id="KW-0548">Nucleotidyltransferase</keyword>
<feature type="domain" description="cGAS/DncV-like nucleotidyltransferase C-terminal helical" evidence="5">
    <location>
        <begin position="182"/>
        <end position="295"/>
    </location>
</feature>
<evidence type="ECO:0000313" key="7">
    <source>
        <dbReference type="Proteomes" id="UP000613266"/>
    </source>
</evidence>
<evidence type="ECO:0000256" key="4">
    <source>
        <dbReference type="ARBA" id="ARBA00023118"/>
    </source>
</evidence>
<dbReference type="GO" id="GO:0051607">
    <property type="term" value="P:defense response to virus"/>
    <property type="evidence" value="ECO:0007669"/>
    <property type="project" value="UniProtKB-KW"/>
</dbReference>
<dbReference type="InterPro" id="IPR043519">
    <property type="entry name" value="NT_sf"/>
</dbReference>
<protein>
    <submittedName>
        <fullName evidence="6">Nucleotidyltransferase</fullName>
    </submittedName>
</protein>
<dbReference type="SUPFAM" id="SSF81301">
    <property type="entry name" value="Nucleotidyltransferase"/>
    <property type="match status" value="1"/>
</dbReference>
<evidence type="ECO:0000256" key="3">
    <source>
        <dbReference type="ARBA" id="ARBA00022741"/>
    </source>
</evidence>
<keyword evidence="7" id="KW-1185">Reference proteome</keyword>
<dbReference type="CDD" id="cd05400">
    <property type="entry name" value="NT_2-5OAS_ClassI-CCAase"/>
    <property type="match status" value="1"/>
</dbReference>
<organism evidence="6 7">
    <name type="scientific">Inhella proteolytica</name>
    <dbReference type="NCBI Taxonomy" id="2795029"/>
    <lineage>
        <taxon>Bacteria</taxon>
        <taxon>Pseudomonadati</taxon>
        <taxon>Pseudomonadota</taxon>
        <taxon>Betaproteobacteria</taxon>
        <taxon>Burkholderiales</taxon>
        <taxon>Sphaerotilaceae</taxon>
        <taxon>Inhella</taxon>
    </lineage>
</organism>
<keyword evidence="1" id="KW-0808">Transferase</keyword>
<accession>A0A931J8Q4</accession>
<sequence>MAIPESQLDTWSHQGSIAQSSATYKSIKDVLEDSDTPYAAKNFKVFLQGSYGNDTNIYAESDVDIVICLNDCFQRDIDQLSEEDKAAYQEAFDDATYTHVEFKADVVSVLVDQYGKAVDVGDKAIAIDASGSRRKADVISAIQFRRYTKFKSISASEFIEGICFYNAKGEHIANYPRQHSANLTQKHKDTSKWFKPVARIFKNMRSRLVDDGVIAKGIAPSYYLEGLLYNVPSGKFHTDYQTCVANAINWYRNEAVKKELVCANEQYYLLRDGHHVCWNQANCDTFVDAAADLWNTW</sequence>
<evidence type="ECO:0000256" key="1">
    <source>
        <dbReference type="ARBA" id="ARBA00022679"/>
    </source>
</evidence>
<dbReference type="Pfam" id="PF26305">
    <property type="entry name" value="CD_NTase_C"/>
    <property type="match status" value="1"/>
</dbReference>
<dbReference type="RefSeq" id="WP_198111931.1">
    <property type="nucleotide sequence ID" value="NZ_JAEDAK010000010.1"/>
</dbReference>
<evidence type="ECO:0000313" key="6">
    <source>
        <dbReference type="EMBL" id="MBH9578160.1"/>
    </source>
</evidence>
<name>A0A931J8Q4_9BURK</name>
<keyword evidence="4" id="KW-0051">Antiviral defense</keyword>
<dbReference type="GO" id="GO:0016779">
    <property type="term" value="F:nucleotidyltransferase activity"/>
    <property type="evidence" value="ECO:0007669"/>
    <property type="project" value="InterPro"/>
</dbReference>
<dbReference type="Gene3D" id="3.30.460.10">
    <property type="entry name" value="Beta Polymerase, domain 2"/>
    <property type="match status" value="1"/>
</dbReference>
<evidence type="ECO:0000256" key="2">
    <source>
        <dbReference type="ARBA" id="ARBA00022695"/>
    </source>
</evidence>
<reference evidence="6" key="1">
    <citation type="submission" date="2020-12" db="EMBL/GenBank/DDBJ databases">
        <title>The genome sequence of Inhella sp. 1Y17.</title>
        <authorList>
            <person name="Liu Y."/>
        </authorList>
    </citation>
    <scope>NUCLEOTIDE SEQUENCE</scope>
    <source>
        <strain evidence="6">1Y17</strain>
    </source>
</reference>
<proteinExistence type="predicted"/>
<gene>
    <name evidence="6" type="ORF">I7X39_14820</name>
</gene>
<dbReference type="InterPro" id="IPR006116">
    <property type="entry name" value="NT_2-5OAS_ClassI-CCAase"/>
</dbReference>
<comment type="caution">
    <text evidence="6">The sequence shown here is derived from an EMBL/GenBank/DDBJ whole genome shotgun (WGS) entry which is preliminary data.</text>
</comment>
<dbReference type="AlphaFoldDB" id="A0A931J8Q4"/>